<accession>A0AC61S7I1</accession>
<proteinExistence type="predicted"/>
<dbReference type="EC" id="5.3.1.16" evidence="1"/>
<organism evidence="1 2">
    <name type="scientific">Muribaculum caecicola</name>
    <dbReference type="NCBI Taxonomy" id="3038144"/>
    <lineage>
        <taxon>Bacteria</taxon>
        <taxon>Pseudomonadati</taxon>
        <taxon>Bacteroidota</taxon>
        <taxon>Bacteroidia</taxon>
        <taxon>Bacteroidales</taxon>
        <taxon>Muribaculaceae</taxon>
        <taxon>Muribaculum</taxon>
    </lineage>
</organism>
<keyword evidence="1" id="KW-0413">Isomerase</keyword>
<sequence>MIEFIPAIDIIGGKCVRLTQGEYSSSTVYANNPLDMAMKFADAGCRRLHLVDLDGAKSNHIVNYKVLERIASRTNLIIDFGGGIKTSADAEIAFNSGASMITGGSIAVKNPDIFTEWINKYGPEKLILGADARNGKIAVQGWTDSSEIDIIPFITDYHSKGITQVISTDISQDGTLLGPSVQLYKDILNAVQGMYVIASGGIGNIQHVKQLDEAEIPAVIVGKAIYEGKITFAEIEKLNVGNA</sequence>
<protein>
    <submittedName>
        <fullName evidence="1">1-(5-phosphoribosyl)-5-[(5-phosphoribosylamino)methylideneamino]imidazole-4-carboxamide isomerase</fullName>
        <ecNumber evidence="1">5.3.1.16</ecNumber>
    </submittedName>
</protein>
<reference evidence="1" key="1">
    <citation type="submission" date="2019-04" db="EMBL/GenBank/DDBJ databases">
        <title>Microbes associate with the intestines of laboratory mice.</title>
        <authorList>
            <person name="Navarre W."/>
            <person name="Wong E."/>
            <person name="Huang K.C."/>
            <person name="Tropini C."/>
            <person name="Ng K."/>
            <person name="Yu B."/>
        </authorList>
    </citation>
    <scope>NUCLEOTIDE SEQUENCE</scope>
    <source>
        <strain evidence="1">NM86_A22</strain>
    </source>
</reference>
<name>A0AC61S7I1_9BACT</name>
<gene>
    <name evidence="1" type="primary">hisA</name>
    <name evidence="1" type="ORF">E5990_02245</name>
</gene>
<evidence type="ECO:0000313" key="1">
    <source>
        <dbReference type="EMBL" id="THG54629.1"/>
    </source>
</evidence>
<evidence type="ECO:0000313" key="2">
    <source>
        <dbReference type="Proteomes" id="UP000305401"/>
    </source>
</evidence>
<dbReference type="EMBL" id="SSTG01000013">
    <property type="protein sequence ID" value="THG54629.1"/>
    <property type="molecule type" value="Genomic_DNA"/>
</dbReference>
<comment type="caution">
    <text evidence="1">The sequence shown here is derived from an EMBL/GenBank/DDBJ whole genome shotgun (WGS) entry which is preliminary data.</text>
</comment>
<dbReference type="Proteomes" id="UP000305401">
    <property type="component" value="Unassembled WGS sequence"/>
</dbReference>
<keyword evidence="2" id="KW-1185">Reference proteome</keyword>